<dbReference type="PROSITE" id="PS51257">
    <property type="entry name" value="PROKAR_LIPOPROTEIN"/>
    <property type="match status" value="1"/>
</dbReference>
<evidence type="ECO:0000313" key="8">
    <source>
        <dbReference type="Proteomes" id="UP001527882"/>
    </source>
</evidence>
<sequence length="443" mass="48802">MKKRYITGMMVLLTTALAATGCENATTGGSGSNGNAGSTAQPQASQTVSSAPVTLTVFQNGAEITDDDFKLLFADPVKKKYPNIDLKIVRQDANTTLDSLIASGNVPDLLLTPNSGIMGLKQQDLLYDMSSLVKKYNIDLSRFNSVAIDAVKSDKGELWGLPYALQFNALYYNKDIFNKFGISYPKDGMTWDDAIQLGQQLTRKDGDIQYRGLDPASSYVVSFPYSLTYVDGKTNKASMDNDQWRKVFDLTKRILTIPGNMQPSPEPSAAASGSLFIKDKNVAMLASTNLMAQMGSASNEVNWDIAQYPSFQDKPNISGKVDSHNIMIAKTSKHQDDAMKVIEVVTSDDVQLLSARKTARMSPLNNDEMKKQFGADVPYLKGKNVQALFKSTVSPTPIYSIYETDGKRIGQQKFRDFLADKIDMNTALRQADEEINKKIDSMK</sequence>
<evidence type="ECO:0000256" key="4">
    <source>
        <dbReference type="ARBA" id="ARBA00022729"/>
    </source>
</evidence>
<organism evidence="7 8">
    <name type="scientific">Paenibacillus gyeongsangnamensis</name>
    <dbReference type="NCBI Taxonomy" id="3388067"/>
    <lineage>
        <taxon>Bacteria</taxon>
        <taxon>Bacillati</taxon>
        <taxon>Bacillota</taxon>
        <taxon>Bacilli</taxon>
        <taxon>Bacillales</taxon>
        <taxon>Paenibacillaceae</taxon>
        <taxon>Paenibacillus</taxon>
    </lineage>
</organism>
<dbReference type="PANTHER" id="PTHR43649">
    <property type="entry name" value="ARABINOSE-BINDING PROTEIN-RELATED"/>
    <property type="match status" value="1"/>
</dbReference>
<dbReference type="PANTHER" id="PTHR43649:SF31">
    <property type="entry name" value="SN-GLYCEROL-3-PHOSPHATE-BINDING PERIPLASMIC PROTEIN UGPB"/>
    <property type="match status" value="1"/>
</dbReference>
<dbReference type="InterPro" id="IPR050490">
    <property type="entry name" value="Bact_solute-bd_prot1"/>
</dbReference>
<feature type="chain" id="PRO_5047216036" evidence="6">
    <location>
        <begin position="19"/>
        <end position="443"/>
    </location>
</feature>
<reference evidence="7 8" key="1">
    <citation type="submission" date="2022-12" db="EMBL/GenBank/DDBJ databases">
        <title>Draft genome sequence of Paenibacillus sp. dW9.</title>
        <authorList>
            <person name="Choi E.-W."/>
            <person name="Kim D.-U."/>
        </authorList>
    </citation>
    <scope>NUCLEOTIDE SEQUENCE [LARGE SCALE GENOMIC DNA]</scope>
    <source>
        <strain evidence="8">dW9</strain>
    </source>
</reference>
<feature type="region of interest" description="Disordered" evidence="5">
    <location>
        <begin position="27"/>
        <end position="47"/>
    </location>
</feature>
<feature type="signal peptide" evidence="6">
    <location>
        <begin position="1"/>
        <end position="18"/>
    </location>
</feature>
<protein>
    <submittedName>
        <fullName evidence="7">Extracellular solute-binding protein</fullName>
    </submittedName>
</protein>
<dbReference type="InterPro" id="IPR006059">
    <property type="entry name" value="SBP"/>
</dbReference>
<dbReference type="Gene3D" id="3.40.190.10">
    <property type="entry name" value="Periplasmic binding protein-like II"/>
    <property type="match status" value="1"/>
</dbReference>
<evidence type="ECO:0000256" key="1">
    <source>
        <dbReference type="ARBA" id="ARBA00004196"/>
    </source>
</evidence>
<comment type="caution">
    <text evidence="7">The sequence shown here is derived from an EMBL/GenBank/DDBJ whole genome shotgun (WGS) entry which is preliminary data.</text>
</comment>
<evidence type="ECO:0000313" key="7">
    <source>
        <dbReference type="EMBL" id="MCZ8511646.1"/>
    </source>
</evidence>
<dbReference type="Pfam" id="PF01547">
    <property type="entry name" value="SBP_bac_1"/>
    <property type="match status" value="1"/>
</dbReference>
<keyword evidence="3" id="KW-0813">Transport</keyword>
<proteinExistence type="inferred from homology"/>
<evidence type="ECO:0000256" key="5">
    <source>
        <dbReference type="SAM" id="MobiDB-lite"/>
    </source>
</evidence>
<comment type="subcellular location">
    <subcellularLocation>
        <location evidence="1">Cell envelope</location>
    </subcellularLocation>
</comment>
<keyword evidence="8" id="KW-1185">Reference proteome</keyword>
<dbReference type="RefSeq" id="WP_269880041.1">
    <property type="nucleotide sequence ID" value="NZ_JAQAGZ010000002.1"/>
</dbReference>
<dbReference type="EMBL" id="JAQAGZ010000002">
    <property type="protein sequence ID" value="MCZ8511646.1"/>
    <property type="molecule type" value="Genomic_DNA"/>
</dbReference>
<dbReference type="SUPFAM" id="SSF53850">
    <property type="entry name" value="Periplasmic binding protein-like II"/>
    <property type="match status" value="1"/>
</dbReference>
<accession>A0ABT4Q448</accession>
<keyword evidence="4 6" id="KW-0732">Signal</keyword>
<evidence type="ECO:0000256" key="2">
    <source>
        <dbReference type="ARBA" id="ARBA00008520"/>
    </source>
</evidence>
<evidence type="ECO:0000256" key="6">
    <source>
        <dbReference type="SAM" id="SignalP"/>
    </source>
</evidence>
<dbReference type="Proteomes" id="UP001527882">
    <property type="component" value="Unassembled WGS sequence"/>
</dbReference>
<gene>
    <name evidence="7" type="ORF">O9H85_04205</name>
</gene>
<name>A0ABT4Q448_9BACL</name>
<comment type="similarity">
    <text evidence="2">Belongs to the bacterial solute-binding protein 1 family.</text>
</comment>
<evidence type="ECO:0000256" key="3">
    <source>
        <dbReference type="ARBA" id="ARBA00022448"/>
    </source>
</evidence>